<sequence length="252" mass="26042">MNSKVNPAWQPASTPLQLPSPSSGDLASLLQALANQTAQTQAMLTALMTQSSQPQNQTSTAISMSQSNPEALLKALMAELQQTSQGLPASAPQVDNKRLKVATVSSMSSSSPGSSPCTSPNLDADLRSTRQLVSSFPYGDDSNSGASGGVGGVPGGNAGIIKSAVGSSTTGIIGDQGVLARDINGITGVREAVRERRGLQESKAETAISDSRYGPYQLLVAAQPELNHRARYLTEGSRGAVKDRSQTGYPAV</sequence>
<keyword evidence="2" id="KW-1185">Reference proteome</keyword>
<name>A0A1I8IUA7_9PLAT</name>
<dbReference type="Gene3D" id="2.60.40.340">
    <property type="entry name" value="Rel homology domain (RHD), DNA-binding domain"/>
    <property type="match status" value="1"/>
</dbReference>
<accession>A0A1I8IUA7</accession>
<dbReference type="PANTHER" id="PTHR12533:SF7">
    <property type="entry name" value="NFAT NUCLEAR FACTOR, ISOFORM B"/>
    <property type="match status" value="1"/>
</dbReference>
<dbReference type="Proteomes" id="UP000095280">
    <property type="component" value="Unplaced"/>
</dbReference>
<dbReference type="PANTHER" id="PTHR12533">
    <property type="entry name" value="NFAT"/>
    <property type="match status" value="1"/>
</dbReference>
<evidence type="ECO:0000313" key="3">
    <source>
        <dbReference type="WBParaSite" id="maker-uti_cns_0016315-snap-gene-0.10-mRNA-1"/>
    </source>
</evidence>
<dbReference type="GO" id="GO:0000981">
    <property type="term" value="F:DNA-binding transcription factor activity, RNA polymerase II-specific"/>
    <property type="evidence" value="ECO:0007669"/>
    <property type="project" value="TreeGrafter"/>
</dbReference>
<dbReference type="SUPFAM" id="SSF49417">
    <property type="entry name" value="p53-like transcription factors"/>
    <property type="match status" value="1"/>
</dbReference>
<dbReference type="InterPro" id="IPR037059">
    <property type="entry name" value="RHD_DNA_bind_dom_sf"/>
</dbReference>
<protein>
    <submittedName>
        <fullName evidence="3">Uncharacterized protein</fullName>
    </submittedName>
</protein>
<dbReference type="InterPro" id="IPR008967">
    <property type="entry name" value="p53-like_TF_DNA-bd_sf"/>
</dbReference>
<organism evidence="2 3">
    <name type="scientific">Macrostomum lignano</name>
    <dbReference type="NCBI Taxonomy" id="282301"/>
    <lineage>
        <taxon>Eukaryota</taxon>
        <taxon>Metazoa</taxon>
        <taxon>Spiralia</taxon>
        <taxon>Lophotrochozoa</taxon>
        <taxon>Platyhelminthes</taxon>
        <taxon>Rhabditophora</taxon>
        <taxon>Macrostomorpha</taxon>
        <taxon>Macrostomida</taxon>
        <taxon>Macrostomidae</taxon>
        <taxon>Macrostomum</taxon>
    </lineage>
</organism>
<dbReference type="GO" id="GO:0005667">
    <property type="term" value="C:transcription regulator complex"/>
    <property type="evidence" value="ECO:0007669"/>
    <property type="project" value="TreeGrafter"/>
</dbReference>
<dbReference type="AlphaFoldDB" id="A0A1I8IUA7"/>
<feature type="region of interest" description="Disordered" evidence="1">
    <location>
        <begin position="102"/>
        <end position="123"/>
    </location>
</feature>
<feature type="region of interest" description="Disordered" evidence="1">
    <location>
        <begin position="1"/>
        <end position="24"/>
    </location>
</feature>
<dbReference type="WBParaSite" id="maker-uti_cns_0016315-snap-gene-0.10-mRNA-1">
    <property type="protein sequence ID" value="maker-uti_cns_0016315-snap-gene-0.10-mRNA-1"/>
    <property type="gene ID" value="maker-uti_cns_0016315-snap-gene-0.10"/>
</dbReference>
<evidence type="ECO:0000313" key="2">
    <source>
        <dbReference type="Proteomes" id="UP000095280"/>
    </source>
</evidence>
<dbReference type="GO" id="GO:0000978">
    <property type="term" value="F:RNA polymerase II cis-regulatory region sequence-specific DNA binding"/>
    <property type="evidence" value="ECO:0007669"/>
    <property type="project" value="TreeGrafter"/>
</dbReference>
<feature type="compositionally biased region" description="Low complexity" evidence="1">
    <location>
        <begin position="105"/>
        <end position="120"/>
    </location>
</feature>
<evidence type="ECO:0000256" key="1">
    <source>
        <dbReference type="SAM" id="MobiDB-lite"/>
    </source>
</evidence>
<dbReference type="InterPro" id="IPR008366">
    <property type="entry name" value="NFAT"/>
</dbReference>
<reference evidence="3" key="1">
    <citation type="submission" date="2016-11" db="UniProtKB">
        <authorList>
            <consortium name="WormBaseParasite"/>
        </authorList>
    </citation>
    <scope>IDENTIFICATION</scope>
</reference>
<proteinExistence type="predicted"/>